<gene>
    <name evidence="1" type="ORF">VNO80_27711</name>
</gene>
<dbReference type="EMBL" id="JAYMYR010000010">
    <property type="protein sequence ID" value="KAK7335718.1"/>
    <property type="molecule type" value="Genomic_DNA"/>
</dbReference>
<evidence type="ECO:0000313" key="1">
    <source>
        <dbReference type="EMBL" id="KAK7335718.1"/>
    </source>
</evidence>
<dbReference type="Proteomes" id="UP001374584">
    <property type="component" value="Unassembled WGS sequence"/>
</dbReference>
<organism evidence="1 2">
    <name type="scientific">Phaseolus coccineus</name>
    <name type="common">Scarlet runner bean</name>
    <name type="synonym">Phaseolus multiflorus</name>
    <dbReference type="NCBI Taxonomy" id="3886"/>
    <lineage>
        <taxon>Eukaryota</taxon>
        <taxon>Viridiplantae</taxon>
        <taxon>Streptophyta</taxon>
        <taxon>Embryophyta</taxon>
        <taxon>Tracheophyta</taxon>
        <taxon>Spermatophyta</taxon>
        <taxon>Magnoliopsida</taxon>
        <taxon>eudicotyledons</taxon>
        <taxon>Gunneridae</taxon>
        <taxon>Pentapetalae</taxon>
        <taxon>rosids</taxon>
        <taxon>fabids</taxon>
        <taxon>Fabales</taxon>
        <taxon>Fabaceae</taxon>
        <taxon>Papilionoideae</taxon>
        <taxon>50 kb inversion clade</taxon>
        <taxon>NPAAA clade</taxon>
        <taxon>indigoferoid/millettioid clade</taxon>
        <taxon>Phaseoleae</taxon>
        <taxon>Phaseolus</taxon>
    </lineage>
</organism>
<reference evidence="1 2" key="1">
    <citation type="submission" date="2024-01" db="EMBL/GenBank/DDBJ databases">
        <title>The genomes of 5 underutilized Papilionoideae crops provide insights into root nodulation and disease resistanc.</title>
        <authorList>
            <person name="Jiang F."/>
        </authorList>
    </citation>
    <scope>NUCLEOTIDE SEQUENCE [LARGE SCALE GENOMIC DNA]</scope>
    <source>
        <strain evidence="1">JINMINGXINNONG_FW02</strain>
        <tissue evidence="1">Leaves</tissue>
    </source>
</reference>
<comment type="caution">
    <text evidence="1">The sequence shown here is derived from an EMBL/GenBank/DDBJ whole genome shotgun (WGS) entry which is preliminary data.</text>
</comment>
<protein>
    <submittedName>
        <fullName evidence="1">Uncharacterized protein</fullName>
    </submittedName>
</protein>
<keyword evidence="2" id="KW-1185">Reference proteome</keyword>
<evidence type="ECO:0000313" key="2">
    <source>
        <dbReference type="Proteomes" id="UP001374584"/>
    </source>
</evidence>
<accession>A0AAN9QLG6</accession>
<proteinExistence type="predicted"/>
<dbReference type="AlphaFoldDB" id="A0AAN9QLG6"/>
<name>A0AAN9QLG6_PHACN</name>
<sequence>MTKKKRGTDTTSDDGSTFLEKVTKLDAILDIAVEQIRKVRGSFKIGRENEGTEYDVTQAQEMVKGWCLVNGRTHTKSECECLVSAILAGVSDPNHFDSVLFGYSIRGEQNLVEERNILNAMQELINGMLAEQKDLLDKFNKVLQQIQAALVFL</sequence>